<sequence>MLKIIATEKAPAAVGPYSQGVEAGGFIYVSGQVPLIPGKGELVKGDIKLATKQSLENAKAILEEAGASLNDVVKVTVLLNDITQFADMNAVYAEYFTDHKPARAAFEVANLPLGADVEIEMIAYVGQK</sequence>
<dbReference type="Pfam" id="PF01042">
    <property type="entry name" value="Ribonuc_L-PSP"/>
    <property type="match status" value="1"/>
</dbReference>
<organism evidence="2 3">
    <name type="scientific">Fusibacter ferrireducens</name>
    <dbReference type="NCBI Taxonomy" id="2785058"/>
    <lineage>
        <taxon>Bacteria</taxon>
        <taxon>Bacillati</taxon>
        <taxon>Bacillota</taxon>
        <taxon>Clostridia</taxon>
        <taxon>Eubacteriales</taxon>
        <taxon>Eubacteriales Family XII. Incertae Sedis</taxon>
        <taxon>Fusibacter</taxon>
    </lineage>
</organism>
<comment type="similarity">
    <text evidence="1">Belongs to the RutC family.</text>
</comment>
<dbReference type="Proteomes" id="UP000614200">
    <property type="component" value="Unassembled WGS sequence"/>
</dbReference>
<name>A0ABR9ZWQ0_9FIRM</name>
<dbReference type="Gene3D" id="3.30.1330.40">
    <property type="entry name" value="RutC-like"/>
    <property type="match status" value="1"/>
</dbReference>
<comment type="caution">
    <text evidence="2">The sequence shown here is derived from an EMBL/GenBank/DDBJ whole genome shotgun (WGS) entry which is preliminary data.</text>
</comment>
<dbReference type="PROSITE" id="PS01094">
    <property type="entry name" value="UPF0076"/>
    <property type="match status" value="1"/>
</dbReference>
<dbReference type="InterPro" id="IPR006175">
    <property type="entry name" value="YjgF/YER057c/UK114"/>
</dbReference>
<gene>
    <name evidence="2" type="ORF">ISU02_17430</name>
</gene>
<dbReference type="SUPFAM" id="SSF55298">
    <property type="entry name" value="YjgF-like"/>
    <property type="match status" value="1"/>
</dbReference>
<proteinExistence type="inferred from homology"/>
<evidence type="ECO:0000256" key="1">
    <source>
        <dbReference type="ARBA" id="ARBA00010552"/>
    </source>
</evidence>
<dbReference type="NCBIfam" id="TIGR00004">
    <property type="entry name" value="Rid family detoxifying hydrolase"/>
    <property type="match status" value="1"/>
</dbReference>
<dbReference type="CDD" id="cd00448">
    <property type="entry name" value="YjgF_YER057c_UK114_family"/>
    <property type="match status" value="1"/>
</dbReference>
<dbReference type="PANTHER" id="PTHR11803:SF58">
    <property type="entry name" value="PROTEIN HMF1-RELATED"/>
    <property type="match status" value="1"/>
</dbReference>
<dbReference type="InterPro" id="IPR006056">
    <property type="entry name" value="RidA"/>
</dbReference>
<reference evidence="2 3" key="1">
    <citation type="submission" date="2020-11" db="EMBL/GenBank/DDBJ databases">
        <title>Fusibacter basophilias sp. nov.</title>
        <authorList>
            <person name="Qiu D."/>
        </authorList>
    </citation>
    <scope>NUCLEOTIDE SEQUENCE [LARGE SCALE GENOMIC DNA]</scope>
    <source>
        <strain evidence="2 3">Q10-2</strain>
    </source>
</reference>
<dbReference type="EMBL" id="JADKNH010000011">
    <property type="protein sequence ID" value="MBF4694885.1"/>
    <property type="molecule type" value="Genomic_DNA"/>
</dbReference>
<evidence type="ECO:0000313" key="2">
    <source>
        <dbReference type="EMBL" id="MBF4694885.1"/>
    </source>
</evidence>
<dbReference type="InterPro" id="IPR019897">
    <property type="entry name" value="RidA_CS"/>
</dbReference>
<dbReference type="InterPro" id="IPR035959">
    <property type="entry name" value="RutC-like_sf"/>
</dbReference>
<dbReference type="RefSeq" id="WP_194703124.1">
    <property type="nucleotide sequence ID" value="NZ_JADKNH010000011.1"/>
</dbReference>
<protein>
    <submittedName>
        <fullName evidence="2">RidA family protein</fullName>
    </submittedName>
</protein>
<accession>A0ABR9ZWQ0</accession>
<dbReference type="PANTHER" id="PTHR11803">
    <property type="entry name" value="2-IMINOBUTANOATE/2-IMINOPROPANOATE DEAMINASE RIDA"/>
    <property type="match status" value="1"/>
</dbReference>
<evidence type="ECO:0000313" key="3">
    <source>
        <dbReference type="Proteomes" id="UP000614200"/>
    </source>
</evidence>
<keyword evidence="3" id="KW-1185">Reference proteome</keyword>